<organism evidence="1 2">
    <name type="scientific">Entomophthora muscae</name>
    <dbReference type="NCBI Taxonomy" id="34485"/>
    <lineage>
        <taxon>Eukaryota</taxon>
        <taxon>Fungi</taxon>
        <taxon>Fungi incertae sedis</taxon>
        <taxon>Zoopagomycota</taxon>
        <taxon>Entomophthoromycotina</taxon>
        <taxon>Entomophthoromycetes</taxon>
        <taxon>Entomophthorales</taxon>
        <taxon>Entomophthoraceae</taxon>
        <taxon>Entomophthora</taxon>
    </lineage>
</organism>
<protein>
    <submittedName>
        <fullName evidence="1">Uncharacterized protein</fullName>
    </submittedName>
</protein>
<accession>A0ACC2RZF0</accession>
<evidence type="ECO:0000313" key="1">
    <source>
        <dbReference type="EMBL" id="KAJ9055501.1"/>
    </source>
</evidence>
<reference evidence="1" key="1">
    <citation type="submission" date="2022-04" db="EMBL/GenBank/DDBJ databases">
        <title>Genome of the entomopathogenic fungus Entomophthora muscae.</title>
        <authorList>
            <person name="Elya C."/>
            <person name="Lovett B.R."/>
            <person name="Lee E."/>
            <person name="Macias A.M."/>
            <person name="Hajek A.E."/>
            <person name="De Bivort B.L."/>
            <person name="Kasson M.T."/>
            <person name="De Fine Licht H.H."/>
            <person name="Stajich J.E."/>
        </authorList>
    </citation>
    <scope>NUCLEOTIDE SEQUENCE</scope>
    <source>
        <strain evidence="1">Berkeley</strain>
    </source>
</reference>
<keyword evidence="2" id="KW-1185">Reference proteome</keyword>
<sequence length="318" mass="35707">MIRSYTGNSGHTTVDLKVKQGKLSKHALKVGDAVLLVPQRQGLVEEFCGILSSITDDGLVVGLDDMFLALDEVSTEWKIYKDENKVVYRWMLSVLREMEIFLTNPGSGAWSWPGDTNLIKQLLPPFIKKEVATKPLVRFPSDDVNLNHSQEQAIDNCLSAQASIIYGPPGTGKTQTLVELVKQLTLNGAKVLACGPSNTSVDNLLERLSKCLIRSLRVGNPDRFKLERLQEFSLETKLREYPSIQAIRSQMDELRKQINLKDANQETEQLYTELQQHKASLESEEKTAMHMILKQHNVIFSTLSGTGSTLFKEISFDN</sequence>
<comment type="caution">
    <text evidence="1">The sequence shown here is derived from an EMBL/GenBank/DDBJ whole genome shotgun (WGS) entry which is preliminary data.</text>
</comment>
<dbReference type="EMBL" id="QTSX02006397">
    <property type="protein sequence ID" value="KAJ9055501.1"/>
    <property type="molecule type" value="Genomic_DNA"/>
</dbReference>
<gene>
    <name evidence="1" type="ORF">DSO57_1003202</name>
</gene>
<proteinExistence type="predicted"/>
<dbReference type="Proteomes" id="UP001165960">
    <property type="component" value="Unassembled WGS sequence"/>
</dbReference>
<evidence type="ECO:0000313" key="2">
    <source>
        <dbReference type="Proteomes" id="UP001165960"/>
    </source>
</evidence>
<name>A0ACC2RZF0_9FUNG</name>